<comment type="caution">
    <text evidence="4">The sequence shown here is derived from an EMBL/GenBank/DDBJ whole genome shotgun (WGS) entry which is preliminary data.</text>
</comment>
<evidence type="ECO:0000256" key="3">
    <source>
        <dbReference type="ARBA" id="ARBA00023315"/>
    </source>
</evidence>
<accession>A0ABY2INP2</accession>
<evidence type="ECO:0000313" key="5">
    <source>
        <dbReference type="Proteomes" id="UP000297604"/>
    </source>
</evidence>
<organism evidence="4 5">
    <name type="scientific">Cryobacterium glucosi</name>
    <dbReference type="NCBI Taxonomy" id="1259175"/>
    <lineage>
        <taxon>Bacteria</taxon>
        <taxon>Bacillati</taxon>
        <taxon>Actinomycetota</taxon>
        <taxon>Actinomycetes</taxon>
        <taxon>Micrococcales</taxon>
        <taxon>Microbacteriaceae</taxon>
        <taxon>Cryobacterium</taxon>
    </lineage>
</organism>
<dbReference type="PANTHER" id="PTHR36449:SF1">
    <property type="entry name" value="ACETYLTRANSFERASE"/>
    <property type="match status" value="1"/>
</dbReference>
<evidence type="ECO:0000256" key="1">
    <source>
        <dbReference type="ARBA" id="ARBA00022649"/>
    </source>
</evidence>
<keyword evidence="5" id="KW-1185">Reference proteome</keyword>
<keyword evidence="1" id="KW-1277">Toxin-antitoxin system</keyword>
<proteinExistence type="predicted"/>
<sequence length="171" mass="19028">MTEAPEFTRPRKIVTSDEVDGFSCGQADLDGWLHKFAVPNQLSGMARVFVSMNSQTVAGYYALSTGGVEHEDAPGRIKKGIPRHPIPVVILTRLATDLRFQGFGLGRMLVRDALIRIDRASEEVGVRSLLIHAKDLAARDFYMKIAEFEPSPTDELHLHLLMKDLRKALVS</sequence>
<keyword evidence="3" id="KW-0012">Acyltransferase</keyword>
<dbReference type="SUPFAM" id="SSF55729">
    <property type="entry name" value="Acyl-CoA N-acyltransferases (Nat)"/>
    <property type="match status" value="1"/>
</dbReference>
<protein>
    <submittedName>
        <fullName evidence="4">GNAT family N-acetyltransferase</fullName>
    </submittedName>
</protein>
<dbReference type="Gene3D" id="3.40.630.30">
    <property type="match status" value="1"/>
</dbReference>
<dbReference type="PANTHER" id="PTHR36449">
    <property type="entry name" value="ACETYLTRANSFERASE-RELATED"/>
    <property type="match status" value="1"/>
</dbReference>
<evidence type="ECO:0000256" key="2">
    <source>
        <dbReference type="ARBA" id="ARBA00022679"/>
    </source>
</evidence>
<name>A0ABY2INP2_9MICO</name>
<dbReference type="InterPro" id="IPR016181">
    <property type="entry name" value="Acyl_CoA_acyltransferase"/>
</dbReference>
<dbReference type="EMBL" id="SOFS01000024">
    <property type="protein sequence ID" value="TFC19466.1"/>
    <property type="molecule type" value="Genomic_DNA"/>
</dbReference>
<evidence type="ECO:0000313" key="4">
    <source>
        <dbReference type="EMBL" id="TFC19466.1"/>
    </source>
</evidence>
<dbReference type="Proteomes" id="UP000297604">
    <property type="component" value="Unassembled WGS sequence"/>
</dbReference>
<keyword evidence="2" id="KW-0808">Transferase</keyword>
<gene>
    <name evidence="4" type="ORF">E3O46_11915</name>
</gene>
<reference evidence="4 5" key="1">
    <citation type="submission" date="2019-03" db="EMBL/GenBank/DDBJ databases">
        <title>Genomics of glacier-inhabiting Cryobacterium strains.</title>
        <authorList>
            <person name="Liu Q."/>
            <person name="Xin Y.-H."/>
        </authorList>
    </citation>
    <scope>NUCLEOTIDE SEQUENCE [LARGE SCALE GENOMIC DNA]</scope>
    <source>
        <strain evidence="4 5">MDB1-5</strain>
    </source>
</reference>